<evidence type="ECO:0000313" key="2">
    <source>
        <dbReference type="EMBL" id="SEW10734.1"/>
    </source>
</evidence>
<organism evidence="2 3">
    <name type="scientific">Halobacterium jilantaiense</name>
    <dbReference type="NCBI Taxonomy" id="355548"/>
    <lineage>
        <taxon>Archaea</taxon>
        <taxon>Methanobacteriati</taxon>
        <taxon>Methanobacteriota</taxon>
        <taxon>Stenosarchaea group</taxon>
        <taxon>Halobacteria</taxon>
        <taxon>Halobacteriales</taxon>
        <taxon>Halobacteriaceae</taxon>
        <taxon>Halobacterium</taxon>
    </lineage>
</organism>
<keyword evidence="3" id="KW-1185">Reference proteome</keyword>
<sequence length="89" mass="10230">MAQQMQAERSKDAAERTGRDPFVVAALASIPLSWYYFFGKKDRERGILVGLWAPTLLAFGSYFRQARMHEMMERSSSSLVSRVQRVVEQ</sequence>
<keyword evidence="1" id="KW-1133">Transmembrane helix</keyword>
<gene>
    <name evidence="2" type="ORF">SAMN04487945_1493</name>
</gene>
<keyword evidence="1" id="KW-0472">Membrane</keyword>
<evidence type="ECO:0000256" key="1">
    <source>
        <dbReference type="SAM" id="Phobius"/>
    </source>
</evidence>
<dbReference type="AlphaFoldDB" id="A0A1I0P8W3"/>
<reference evidence="2 3" key="1">
    <citation type="submission" date="2016-10" db="EMBL/GenBank/DDBJ databases">
        <authorList>
            <person name="de Groot N.N."/>
        </authorList>
    </citation>
    <scope>NUCLEOTIDE SEQUENCE [LARGE SCALE GENOMIC DNA]</scope>
    <source>
        <strain evidence="2 3">CGMCC 1.5337</strain>
    </source>
</reference>
<protein>
    <submittedName>
        <fullName evidence="2">Uncharacterized protein</fullName>
    </submittedName>
</protein>
<dbReference type="EMBL" id="FOJA01000001">
    <property type="protein sequence ID" value="SEW10734.1"/>
    <property type="molecule type" value="Genomic_DNA"/>
</dbReference>
<dbReference type="STRING" id="355548.SAMN04487945_1493"/>
<evidence type="ECO:0000313" key="3">
    <source>
        <dbReference type="Proteomes" id="UP000198518"/>
    </source>
</evidence>
<feature type="transmembrane region" description="Helical" evidence="1">
    <location>
        <begin position="21"/>
        <end position="39"/>
    </location>
</feature>
<dbReference type="Proteomes" id="UP000198518">
    <property type="component" value="Unassembled WGS sequence"/>
</dbReference>
<keyword evidence="1" id="KW-0812">Transmembrane</keyword>
<feature type="transmembrane region" description="Helical" evidence="1">
    <location>
        <begin position="45"/>
        <end position="63"/>
    </location>
</feature>
<accession>A0A1I0P8W3</accession>
<proteinExistence type="predicted"/>
<name>A0A1I0P8W3_9EURY</name>